<evidence type="ECO:0000256" key="1">
    <source>
        <dbReference type="SAM" id="SignalP"/>
    </source>
</evidence>
<organism evidence="2 3">
    <name type="scientific">Aureobasidium namibiae CBS 147.97</name>
    <dbReference type="NCBI Taxonomy" id="1043004"/>
    <lineage>
        <taxon>Eukaryota</taxon>
        <taxon>Fungi</taxon>
        <taxon>Dikarya</taxon>
        <taxon>Ascomycota</taxon>
        <taxon>Pezizomycotina</taxon>
        <taxon>Dothideomycetes</taxon>
        <taxon>Dothideomycetidae</taxon>
        <taxon>Dothideales</taxon>
        <taxon>Saccotheciaceae</taxon>
        <taxon>Aureobasidium</taxon>
    </lineage>
</organism>
<evidence type="ECO:0000313" key="2">
    <source>
        <dbReference type="EMBL" id="KEQ69435.1"/>
    </source>
</evidence>
<proteinExistence type="predicted"/>
<reference evidence="2 3" key="1">
    <citation type="journal article" date="2014" name="BMC Genomics">
        <title>Genome sequencing of four Aureobasidium pullulans varieties: biotechnological potential, stress tolerance, and description of new species.</title>
        <authorList>
            <person name="Gostin Ar C."/>
            <person name="Ohm R.A."/>
            <person name="Kogej T."/>
            <person name="Sonjak S."/>
            <person name="Turk M."/>
            <person name="Zajc J."/>
            <person name="Zalar P."/>
            <person name="Grube M."/>
            <person name="Sun H."/>
            <person name="Han J."/>
            <person name="Sharma A."/>
            <person name="Chiniquy J."/>
            <person name="Ngan C.Y."/>
            <person name="Lipzen A."/>
            <person name="Barry K."/>
            <person name="Grigoriev I.V."/>
            <person name="Gunde-Cimerman N."/>
        </authorList>
    </citation>
    <scope>NUCLEOTIDE SEQUENCE [LARGE SCALE GENOMIC DNA]</scope>
    <source>
        <strain evidence="2 3">CBS 147.97</strain>
    </source>
</reference>
<keyword evidence="3" id="KW-1185">Reference proteome</keyword>
<sequence length="202" mass="20924">MHFSSLFTPIVALLATTVSASPIEKRAVTADQMVTTINKITQQSKALTTVANKINPMNGVPLLGPGAGSGSTSFNDVITGFQGIIQTGTTAITNMDGTAAYTDATEEQKVCDAFANFVVVHQNLLQVVIGKSGLLQGVFLDPVAAVLRSLEGVVDTLAFGIIDSVPVCADKATSQKSDLDDTLGKAICAYTPAGTLGLNLFC</sequence>
<keyword evidence="1" id="KW-0732">Signal</keyword>
<dbReference type="RefSeq" id="XP_013423754.1">
    <property type="nucleotide sequence ID" value="XM_013568300.1"/>
</dbReference>
<feature type="signal peptide" evidence="1">
    <location>
        <begin position="1"/>
        <end position="20"/>
    </location>
</feature>
<dbReference type="Proteomes" id="UP000027730">
    <property type="component" value="Unassembled WGS sequence"/>
</dbReference>
<dbReference type="Pfam" id="PF17615">
    <property type="entry name" value="C166"/>
    <property type="match status" value="1"/>
</dbReference>
<dbReference type="OrthoDB" id="5089392at2759"/>
<dbReference type="AlphaFoldDB" id="A0A074W8K1"/>
<protein>
    <submittedName>
        <fullName evidence="2">Uncharacterized protein</fullName>
    </submittedName>
</protein>
<accession>A0A074W8K1</accession>
<dbReference type="HOGENOM" id="CLU_092498_2_0_1"/>
<dbReference type="GeneID" id="25417517"/>
<feature type="chain" id="PRO_5001701259" evidence="1">
    <location>
        <begin position="21"/>
        <end position="202"/>
    </location>
</feature>
<gene>
    <name evidence="2" type="ORF">M436DRAFT_85319</name>
</gene>
<evidence type="ECO:0000313" key="3">
    <source>
        <dbReference type="Proteomes" id="UP000027730"/>
    </source>
</evidence>
<name>A0A074W8K1_9PEZI</name>
<dbReference type="EMBL" id="KL584721">
    <property type="protein sequence ID" value="KEQ69435.1"/>
    <property type="molecule type" value="Genomic_DNA"/>
</dbReference>